<name>A0A2C9VJF3_MANES</name>
<proteinExistence type="predicted"/>
<protein>
    <submittedName>
        <fullName evidence="2">Uncharacterized protein</fullName>
    </submittedName>
</protein>
<sequence length="95" mass="11173">MVCRLLSPTFEQGIFLFFFVLILPRLLFNDVDVKEHAVMSHVFLSHWPFDLCCVSSLLSDRSCSSMVVPVAMLFDWVFLFFLTIHCFCYFYCARI</sequence>
<dbReference type="EMBL" id="CM004393">
    <property type="protein sequence ID" value="OAY45579.1"/>
    <property type="molecule type" value="Genomic_DNA"/>
</dbReference>
<reference evidence="2" key="1">
    <citation type="submission" date="2016-02" db="EMBL/GenBank/DDBJ databases">
        <title>WGS assembly of Manihot esculenta.</title>
        <authorList>
            <person name="Bredeson J.V."/>
            <person name="Prochnik S.E."/>
            <person name="Lyons J.B."/>
            <person name="Schmutz J."/>
            <person name="Grimwood J."/>
            <person name="Vrebalov J."/>
            <person name="Bart R.S."/>
            <person name="Amuge T."/>
            <person name="Ferguson M.E."/>
            <person name="Green R."/>
            <person name="Putnam N."/>
            <person name="Stites J."/>
            <person name="Rounsley S."/>
            <person name="Rokhsar D.S."/>
        </authorList>
    </citation>
    <scope>NUCLEOTIDE SEQUENCE [LARGE SCALE GENOMIC DNA]</scope>
    <source>
        <tissue evidence="2">Leaf</tissue>
    </source>
</reference>
<accession>A0A2C9VJF3</accession>
<feature type="transmembrane region" description="Helical" evidence="1">
    <location>
        <begin position="70"/>
        <end position="92"/>
    </location>
</feature>
<evidence type="ECO:0000313" key="2">
    <source>
        <dbReference type="EMBL" id="OAY45579.1"/>
    </source>
</evidence>
<keyword evidence="1" id="KW-0472">Membrane</keyword>
<gene>
    <name evidence="2" type="ORF">MANES_07G073300</name>
</gene>
<dbReference type="AlphaFoldDB" id="A0A2C9VJF3"/>
<keyword evidence="1" id="KW-0812">Transmembrane</keyword>
<evidence type="ECO:0000256" key="1">
    <source>
        <dbReference type="SAM" id="Phobius"/>
    </source>
</evidence>
<organism evidence="2">
    <name type="scientific">Manihot esculenta</name>
    <name type="common">Cassava</name>
    <name type="synonym">Jatropha manihot</name>
    <dbReference type="NCBI Taxonomy" id="3983"/>
    <lineage>
        <taxon>Eukaryota</taxon>
        <taxon>Viridiplantae</taxon>
        <taxon>Streptophyta</taxon>
        <taxon>Embryophyta</taxon>
        <taxon>Tracheophyta</taxon>
        <taxon>Spermatophyta</taxon>
        <taxon>Magnoliopsida</taxon>
        <taxon>eudicotyledons</taxon>
        <taxon>Gunneridae</taxon>
        <taxon>Pentapetalae</taxon>
        <taxon>rosids</taxon>
        <taxon>fabids</taxon>
        <taxon>Malpighiales</taxon>
        <taxon>Euphorbiaceae</taxon>
        <taxon>Crotonoideae</taxon>
        <taxon>Manihoteae</taxon>
        <taxon>Manihot</taxon>
    </lineage>
</organism>
<feature type="transmembrane region" description="Helical" evidence="1">
    <location>
        <begin position="12"/>
        <end position="28"/>
    </location>
</feature>
<keyword evidence="1" id="KW-1133">Transmembrane helix</keyword>